<dbReference type="AlphaFoldDB" id="A0A7S0SB05"/>
<feature type="region of interest" description="Disordered" evidence="1">
    <location>
        <begin position="365"/>
        <end position="384"/>
    </location>
</feature>
<keyword evidence="2" id="KW-1133">Transmembrane helix</keyword>
<gene>
    <name evidence="3" type="ORF">MANT1106_LOCUS4489</name>
</gene>
<accession>A0A7S0SB05</accession>
<name>A0A7S0SB05_9CHLO</name>
<reference evidence="3" key="1">
    <citation type="submission" date="2021-01" db="EMBL/GenBank/DDBJ databases">
        <authorList>
            <person name="Corre E."/>
            <person name="Pelletier E."/>
            <person name="Niang G."/>
            <person name="Scheremetjew M."/>
            <person name="Finn R."/>
            <person name="Kale V."/>
            <person name="Holt S."/>
            <person name="Cochrane G."/>
            <person name="Meng A."/>
            <person name="Brown T."/>
            <person name="Cohen L."/>
        </authorList>
    </citation>
    <scope>NUCLEOTIDE SEQUENCE</scope>
    <source>
        <strain evidence="3">SL-175</strain>
    </source>
</reference>
<keyword evidence="2" id="KW-0812">Transmembrane</keyword>
<evidence type="ECO:0000313" key="3">
    <source>
        <dbReference type="EMBL" id="CAD8701807.1"/>
    </source>
</evidence>
<protein>
    <submittedName>
        <fullName evidence="3">Uncharacterized protein</fullName>
    </submittedName>
</protein>
<feature type="transmembrane region" description="Helical" evidence="2">
    <location>
        <begin position="167"/>
        <end position="193"/>
    </location>
</feature>
<evidence type="ECO:0000256" key="2">
    <source>
        <dbReference type="SAM" id="Phobius"/>
    </source>
</evidence>
<organism evidence="3">
    <name type="scientific">Mantoniella antarctica</name>
    <dbReference type="NCBI Taxonomy" id="81844"/>
    <lineage>
        <taxon>Eukaryota</taxon>
        <taxon>Viridiplantae</taxon>
        <taxon>Chlorophyta</taxon>
        <taxon>Mamiellophyceae</taxon>
        <taxon>Mamiellales</taxon>
        <taxon>Mamiellaceae</taxon>
        <taxon>Mantoniella</taxon>
    </lineage>
</organism>
<sequence length="384" mass="41640">MPFPPPPAPPPPLPPPPCLVCASLESLRLYYSDDQDGCQCVSAFHASLYFPGGNYSNFSDVHRAELIDVIAREFAVEKTQVVIDAVQPGSIHVLFQIQPPLGRYRGDQQRVKGFRSKVIKGHLDFRIGDGALVAALGTEDAGFVSTVEVFPDFDYPVGFLGDGRSTALVLVSLCAASVFLAGIAGVIQLARYYDWSHAKERRLNQGWAGLSPEEREDFLAYDKAGVEEEITAENEIRIARKRFEALMDARERERVAAPWVMPAMPGAGAGKDPLRPPRTRVLINPLNGTVTGPPTASRWVMGYLGLTDLDYKMPETVEDDGGFAAFRKAEATAADAGLRAEELDALMAVTPAAGAGMMEGDVVQAHQEEQEQQGDLSVRVPGSL</sequence>
<keyword evidence="2" id="KW-0472">Membrane</keyword>
<proteinExistence type="predicted"/>
<dbReference type="EMBL" id="HBFC01007887">
    <property type="protein sequence ID" value="CAD8701807.1"/>
    <property type="molecule type" value="Transcribed_RNA"/>
</dbReference>
<evidence type="ECO:0000256" key="1">
    <source>
        <dbReference type="SAM" id="MobiDB-lite"/>
    </source>
</evidence>